<dbReference type="PANTHER" id="PTHR43381:SF4">
    <property type="entry name" value="EUKARYOTIC TRANSLATION INITIATION FACTOR 5B"/>
    <property type="match status" value="1"/>
</dbReference>
<dbReference type="SUPFAM" id="SSF52156">
    <property type="entry name" value="Initiation factor IF2/eIF5b, domain 3"/>
    <property type="match status" value="1"/>
</dbReference>
<dbReference type="SUPFAM" id="SSF50447">
    <property type="entry name" value="Translation proteins"/>
    <property type="match status" value="1"/>
</dbReference>
<feature type="domain" description="Elongation factor Tu-type" evidence="4">
    <location>
        <begin position="165"/>
        <end position="255"/>
    </location>
</feature>
<dbReference type="AlphaFoldDB" id="A0A9P1DAS1"/>
<evidence type="ECO:0000256" key="2">
    <source>
        <dbReference type="ARBA" id="ARBA00023134"/>
    </source>
</evidence>
<dbReference type="EMBL" id="CAMXCT010003719">
    <property type="protein sequence ID" value="CAI4005894.1"/>
    <property type="molecule type" value="Genomic_DNA"/>
</dbReference>
<evidence type="ECO:0000313" key="7">
    <source>
        <dbReference type="Proteomes" id="UP001152797"/>
    </source>
</evidence>
<dbReference type="Gene3D" id="2.40.30.10">
    <property type="entry name" value="Translation factors"/>
    <property type="match status" value="2"/>
</dbReference>
<dbReference type="GO" id="GO:0005525">
    <property type="term" value="F:GTP binding"/>
    <property type="evidence" value="ECO:0007669"/>
    <property type="project" value="UniProtKB-KW"/>
</dbReference>
<accession>A0A9P1DAS1</accession>
<dbReference type="FunFam" id="2.40.30.10:FF:000026">
    <property type="entry name" value="Eukaryotic translation initiation factor 5B"/>
    <property type="match status" value="1"/>
</dbReference>
<evidence type="ECO:0000259" key="4">
    <source>
        <dbReference type="Pfam" id="PF14578"/>
    </source>
</evidence>
<keyword evidence="1" id="KW-0547">Nucleotide-binding</keyword>
<evidence type="ECO:0000313" key="5">
    <source>
        <dbReference type="EMBL" id="CAI4005894.1"/>
    </source>
</evidence>
<evidence type="ECO:0000259" key="3">
    <source>
        <dbReference type="Pfam" id="PF11987"/>
    </source>
</evidence>
<dbReference type="EMBL" id="CAMXCT020003719">
    <property type="protein sequence ID" value="CAL1159269.1"/>
    <property type="molecule type" value="Genomic_DNA"/>
</dbReference>
<dbReference type="GO" id="GO:0005739">
    <property type="term" value="C:mitochondrion"/>
    <property type="evidence" value="ECO:0007669"/>
    <property type="project" value="TreeGrafter"/>
</dbReference>
<protein>
    <submittedName>
        <fullName evidence="6">Eukaryotic translation initiation factor 5B (eIF-5B) (Annexin V-binding protein ABP-7) (Translatio n initiation factor IF-2)</fullName>
    </submittedName>
</protein>
<evidence type="ECO:0000313" key="6">
    <source>
        <dbReference type="EMBL" id="CAL4793206.1"/>
    </source>
</evidence>
<keyword evidence="6" id="KW-0648">Protein biosynthesis</keyword>
<dbReference type="Proteomes" id="UP001152797">
    <property type="component" value="Unassembled WGS sequence"/>
</dbReference>
<organism evidence="5">
    <name type="scientific">Cladocopium goreaui</name>
    <dbReference type="NCBI Taxonomy" id="2562237"/>
    <lineage>
        <taxon>Eukaryota</taxon>
        <taxon>Sar</taxon>
        <taxon>Alveolata</taxon>
        <taxon>Dinophyceae</taxon>
        <taxon>Suessiales</taxon>
        <taxon>Symbiodiniaceae</taxon>
        <taxon>Cladocopium</taxon>
    </lineage>
</organism>
<dbReference type="InterPro" id="IPR023115">
    <property type="entry name" value="TIF_IF2_dom3"/>
</dbReference>
<dbReference type="EMBL" id="CAMXCT030003719">
    <property type="protein sequence ID" value="CAL4793206.1"/>
    <property type="molecule type" value="Genomic_DNA"/>
</dbReference>
<dbReference type="InterPro" id="IPR009000">
    <property type="entry name" value="Transl_B-barrel_sf"/>
</dbReference>
<dbReference type="Pfam" id="PF14578">
    <property type="entry name" value="GTP_EFTU_D4"/>
    <property type="match status" value="1"/>
</dbReference>
<dbReference type="OrthoDB" id="4928at2759"/>
<dbReference type="InterPro" id="IPR036925">
    <property type="entry name" value="TIF_IF2_dom3_sf"/>
</dbReference>
<reference evidence="5" key="1">
    <citation type="submission" date="2022-10" db="EMBL/GenBank/DDBJ databases">
        <authorList>
            <person name="Chen Y."/>
            <person name="Dougan E. K."/>
            <person name="Chan C."/>
            <person name="Rhodes N."/>
            <person name="Thang M."/>
        </authorList>
    </citation>
    <scope>NUCLEOTIDE SEQUENCE</scope>
</reference>
<dbReference type="InterPro" id="IPR029459">
    <property type="entry name" value="EFTU-type"/>
</dbReference>
<dbReference type="GO" id="GO:0003743">
    <property type="term" value="F:translation initiation factor activity"/>
    <property type="evidence" value="ECO:0007669"/>
    <property type="project" value="UniProtKB-KW"/>
</dbReference>
<keyword evidence="2" id="KW-0342">GTP-binding</keyword>
<keyword evidence="6" id="KW-0396">Initiation factor</keyword>
<sequence>MSVKISVPGLEDAMPGTQLLVCGPDDDLEELKEEVGRGIECILNGFEKEAAGVYVKASTLGSLEALLEFLQQEKIKIPVFDVGIGEVRKKDVTKACIMKEKHPEYAMILAFDVKVNQEAQKEADTNGVTIFSSDIIFHLRDKITTHMEKFREAQKAESRKAVVFPAELQIDKQNIFRKQDPILLRCEVLRGQIRVGTPICAPDKDNLLIGYVASIQNNNGKLVTVARQGDIVCVKIEQNEAQKHIMYGRHFDHTNKLCSKITRQSIDALKQHFRDEMREDDWQLVVKLKNVFKIKSK</sequence>
<name>A0A9P1DAS1_9DINO</name>
<evidence type="ECO:0000256" key="1">
    <source>
        <dbReference type="ARBA" id="ARBA00022741"/>
    </source>
</evidence>
<dbReference type="PANTHER" id="PTHR43381">
    <property type="entry name" value="TRANSLATION INITIATION FACTOR IF-2-RELATED"/>
    <property type="match status" value="1"/>
</dbReference>
<proteinExistence type="predicted"/>
<keyword evidence="7" id="KW-1185">Reference proteome</keyword>
<comment type="caution">
    <text evidence="5">The sequence shown here is derived from an EMBL/GenBank/DDBJ whole genome shotgun (WGS) entry which is preliminary data.</text>
</comment>
<feature type="domain" description="Translation initiation factor IF- 2" evidence="3">
    <location>
        <begin position="46"/>
        <end position="143"/>
    </location>
</feature>
<dbReference type="InterPro" id="IPR015760">
    <property type="entry name" value="TIF_IF2"/>
</dbReference>
<dbReference type="Pfam" id="PF11987">
    <property type="entry name" value="IF-2"/>
    <property type="match status" value="1"/>
</dbReference>
<dbReference type="FunFam" id="3.40.50.10050:FF:000002">
    <property type="entry name" value="Eukaryotic translation initiation factor 5B"/>
    <property type="match status" value="1"/>
</dbReference>
<gene>
    <name evidence="5" type="ORF">C1SCF055_LOCUS31579</name>
</gene>
<reference evidence="6 7" key="2">
    <citation type="submission" date="2024-05" db="EMBL/GenBank/DDBJ databases">
        <authorList>
            <person name="Chen Y."/>
            <person name="Shah S."/>
            <person name="Dougan E. K."/>
            <person name="Thang M."/>
            <person name="Chan C."/>
        </authorList>
    </citation>
    <scope>NUCLEOTIDE SEQUENCE [LARGE SCALE GENOMIC DNA]</scope>
</reference>
<dbReference type="Gene3D" id="3.40.50.10050">
    <property type="entry name" value="Translation initiation factor IF- 2, domain 3"/>
    <property type="match status" value="1"/>
</dbReference>